<gene>
    <name evidence="2" type="ORF">PGTUg99_033991</name>
</gene>
<sequence>MLSASAASIPHAPKLTGQSFGQGALSPPHHRRRIQWPELSSGLVLKYWEPETLPATEDGLLTYNKSLPPSYPPPSPTPTTAQTTTPRLH</sequence>
<organism evidence="2 3">
    <name type="scientific">Puccinia graminis f. sp. tritici</name>
    <dbReference type="NCBI Taxonomy" id="56615"/>
    <lineage>
        <taxon>Eukaryota</taxon>
        <taxon>Fungi</taxon>
        <taxon>Dikarya</taxon>
        <taxon>Basidiomycota</taxon>
        <taxon>Pucciniomycotina</taxon>
        <taxon>Pucciniomycetes</taxon>
        <taxon>Pucciniales</taxon>
        <taxon>Pucciniaceae</taxon>
        <taxon>Puccinia</taxon>
    </lineage>
</organism>
<name>A0A5B0MIQ0_PUCGR</name>
<feature type="compositionally biased region" description="Low complexity" evidence="1">
    <location>
        <begin position="78"/>
        <end position="89"/>
    </location>
</feature>
<accession>A0A5B0MIQ0</accession>
<evidence type="ECO:0000256" key="1">
    <source>
        <dbReference type="SAM" id="MobiDB-lite"/>
    </source>
</evidence>
<comment type="caution">
    <text evidence="2">The sequence shown here is derived from an EMBL/GenBank/DDBJ whole genome shotgun (WGS) entry which is preliminary data.</text>
</comment>
<reference evidence="2 3" key="1">
    <citation type="submission" date="2019-05" db="EMBL/GenBank/DDBJ databases">
        <title>Emergence of the Ug99 lineage of the wheat stem rust pathogen through somatic hybridization.</title>
        <authorList>
            <person name="Li F."/>
            <person name="Upadhyaya N.M."/>
            <person name="Sperschneider J."/>
            <person name="Matny O."/>
            <person name="Nguyen-Phuc H."/>
            <person name="Mago R."/>
            <person name="Raley C."/>
            <person name="Miller M.E."/>
            <person name="Silverstein K.A.T."/>
            <person name="Henningsen E."/>
            <person name="Hirsch C.D."/>
            <person name="Visser B."/>
            <person name="Pretorius Z.A."/>
            <person name="Steffenson B.J."/>
            <person name="Schwessinger B."/>
            <person name="Dodds P.N."/>
            <person name="Figueroa M."/>
        </authorList>
    </citation>
    <scope>NUCLEOTIDE SEQUENCE [LARGE SCALE GENOMIC DNA]</scope>
    <source>
        <strain evidence="2 3">Ug99</strain>
    </source>
</reference>
<evidence type="ECO:0000313" key="3">
    <source>
        <dbReference type="Proteomes" id="UP000325313"/>
    </source>
</evidence>
<dbReference type="AlphaFoldDB" id="A0A5B0MIQ0"/>
<protein>
    <submittedName>
        <fullName evidence="2">Uncharacterized protein</fullName>
    </submittedName>
</protein>
<feature type="region of interest" description="Disordered" evidence="1">
    <location>
        <begin position="1"/>
        <end position="33"/>
    </location>
</feature>
<dbReference type="Proteomes" id="UP000325313">
    <property type="component" value="Unassembled WGS sequence"/>
</dbReference>
<dbReference type="EMBL" id="VDEP01000472">
    <property type="protein sequence ID" value="KAA1075660.1"/>
    <property type="molecule type" value="Genomic_DNA"/>
</dbReference>
<proteinExistence type="predicted"/>
<feature type="region of interest" description="Disordered" evidence="1">
    <location>
        <begin position="59"/>
        <end position="89"/>
    </location>
</feature>
<evidence type="ECO:0000313" key="2">
    <source>
        <dbReference type="EMBL" id="KAA1075660.1"/>
    </source>
</evidence>